<dbReference type="RefSeq" id="XP_022095999.1">
    <property type="nucleotide sequence ID" value="XM_022240307.1"/>
</dbReference>
<keyword evidence="1" id="KW-1133">Transmembrane helix</keyword>
<dbReference type="KEGG" id="aplc:110982119"/>
<dbReference type="Proteomes" id="UP000694845">
    <property type="component" value="Unplaced"/>
</dbReference>
<keyword evidence="2" id="KW-1185">Reference proteome</keyword>
<evidence type="ECO:0000313" key="2">
    <source>
        <dbReference type="Proteomes" id="UP000694845"/>
    </source>
</evidence>
<keyword evidence="1" id="KW-0472">Membrane</keyword>
<feature type="transmembrane region" description="Helical" evidence="1">
    <location>
        <begin position="20"/>
        <end position="45"/>
    </location>
</feature>
<evidence type="ECO:0000313" key="3">
    <source>
        <dbReference type="RefSeq" id="XP_022095999.1"/>
    </source>
</evidence>
<organism evidence="2 3">
    <name type="scientific">Acanthaster planci</name>
    <name type="common">Crown-of-thorns starfish</name>
    <dbReference type="NCBI Taxonomy" id="133434"/>
    <lineage>
        <taxon>Eukaryota</taxon>
        <taxon>Metazoa</taxon>
        <taxon>Echinodermata</taxon>
        <taxon>Eleutherozoa</taxon>
        <taxon>Asterozoa</taxon>
        <taxon>Asteroidea</taxon>
        <taxon>Valvatacea</taxon>
        <taxon>Valvatida</taxon>
        <taxon>Acanthasteridae</taxon>
        <taxon>Acanthaster</taxon>
    </lineage>
</organism>
<dbReference type="GeneID" id="110982119"/>
<reference evidence="3" key="1">
    <citation type="submission" date="2025-08" db="UniProtKB">
        <authorList>
            <consortium name="RefSeq"/>
        </authorList>
    </citation>
    <scope>IDENTIFICATION</scope>
</reference>
<name>A0A8B7YRU7_ACAPL</name>
<protein>
    <submittedName>
        <fullName evidence="3">Uncharacterized protein LOC110982119 isoform X1</fullName>
    </submittedName>
</protein>
<sequence length="167" mass="18698">MANEDLSTNRVDILPAQRRVFFLFTAVLLVGTVAVLALVFSAVALSRQEVTQTIQLMNGNIHSSTEGANHDRQCFAGNNDDKIWVFAIGHDNRFNLEYIDELSGTVRGFHVDLVEAVCNVANKNCRLMWDVYENCYNSQAGKRPRPGVGLVSRWYDGCTGKLNLKLF</sequence>
<evidence type="ECO:0000256" key="1">
    <source>
        <dbReference type="SAM" id="Phobius"/>
    </source>
</evidence>
<keyword evidence="1" id="KW-0812">Transmembrane</keyword>
<gene>
    <name evidence="3" type="primary">LOC110982119</name>
</gene>
<accession>A0A8B7YRU7</accession>
<dbReference type="OrthoDB" id="5984008at2759"/>
<dbReference type="AlphaFoldDB" id="A0A8B7YRU7"/>
<proteinExistence type="predicted"/>